<reference evidence="1 2" key="1">
    <citation type="submission" date="2020-08" db="EMBL/GenBank/DDBJ databases">
        <title>Sequencing the genomes of 1000 actinobacteria strains.</title>
        <authorList>
            <person name="Klenk H.-P."/>
        </authorList>
    </citation>
    <scope>NUCLEOTIDE SEQUENCE [LARGE SCALE GENOMIC DNA]</scope>
    <source>
        <strain evidence="1 2">DSM 105369</strain>
    </source>
</reference>
<sequence length="655" mass="72063">MTRANPFRTRHSEAASRNLGLFTATFAPEVLHALPAPPFDQFYVLRSAPGAGKTSLMKCLTAPTLNYIHQRRSKTAHLVSFLTDFGVLDVNGPLVIGVLENLDQNYAGLVDVAEDSDLQKRLLFKLLDARVIQGLIRACLEFAGRAPDEDPDLVQFRPRTPDATRAFMRLGGTSGSDLIAAAEAAEDELLDLFDQIIATSGEMPTGHGRLHSLTALSATGIEVAGAPVSASTLIMFDDAHALAESQRTALLGELRSRAHTVGRWMATRNVALDDDELFGAGDEGRDFDVIELEALARDRTSSAAALHRLTGQTLTPTRFRKVLLDIADKRASPALDRMLTDDTSLTNLLGVEPDSALEFASEDPFARVRSRIADKVGDDPRYAVWLAETVQLDGRDGLARLSEIDVLIERDRTRAQQELFDVPLPADQLVSRGSSSLREAAYMRTAINCGIPYYVGAETYARLGSANIEQFLEVCGDLMARLQTQDVTGRELALTPSIQDKIARDASRNYYRSLTQLPHGNYIQRFVDGVARISKEEAAKPRIPYPPGVTGTALLMSDRAKLREPSSRELPEMAALYCGLKSAIAHNVVWIELNYRVKNADYMVIYLNRLLCPTFDMPLGLGAFRERKLIQMAGWMVEPPRRAGETADPRQGTLL</sequence>
<dbReference type="EMBL" id="JACHVQ010000002">
    <property type="protein sequence ID" value="MBB2893090.1"/>
    <property type="molecule type" value="Genomic_DNA"/>
</dbReference>
<accession>A0A839N5R7</accession>
<name>A0A839N5R7_9MICO</name>
<proteinExistence type="predicted"/>
<dbReference type="AlphaFoldDB" id="A0A839N5R7"/>
<dbReference type="RefSeq" id="WP_183321451.1">
    <property type="nucleotide sequence ID" value="NZ_JACHVQ010000002.1"/>
</dbReference>
<dbReference type="Proteomes" id="UP000559182">
    <property type="component" value="Unassembled WGS sequence"/>
</dbReference>
<protein>
    <submittedName>
        <fullName evidence="1">Uncharacterized protein</fullName>
    </submittedName>
</protein>
<gene>
    <name evidence="1" type="ORF">FHU39_003108</name>
</gene>
<dbReference type="InterPro" id="IPR056955">
    <property type="entry name" value="ORC-CDC6-like"/>
</dbReference>
<comment type="caution">
    <text evidence="1">The sequence shown here is derived from an EMBL/GenBank/DDBJ whole genome shotgun (WGS) entry which is preliminary data.</text>
</comment>
<keyword evidence="2" id="KW-1185">Reference proteome</keyword>
<evidence type="ECO:0000313" key="2">
    <source>
        <dbReference type="Proteomes" id="UP000559182"/>
    </source>
</evidence>
<organism evidence="1 2">
    <name type="scientific">Flexivirga oryzae</name>
    <dbReference type="NCBI Taxonomy" id="1794944"/>
    <lineage>
        <taxon>Bacteria</taxon>
        <taxon>Bacillati</taxon>
        <taxon>Actinomycetota</taxon>
        <taxon>Actinomycetes</taxon>
        <taxon>Micrococcales</taxon>
        <taxon>Dermacoccaceae</taxon>
        <taxon>Flexivirga</taxon>
    </lineage>
</organism>
<evidence type="ECO:0000313" key="1">
    <source>
        <dbReference type="EMBL" id="MBB2893090.1"/>
    </source>
</evidence>
<dbReference type="Pfam" id="PF24389">
    <property type="entry name" value="ORC-CDC6-like"/>
    <property type="match status" value="1"/>
</dbReference>